<dbReference type="AlphaFoldDB" id="A0A2T3MYV4"/>
<sequence length="199" mass="21295">MRKTNITLLVAAIMVSPLALANYNGGGWSSGDTENNTNVDNLDVSATNMFNTKVYVDKEDSFNHDATIDDSFKSSDDFMLMKDIGNTDKDVEIEDSFNTAVLEDNSVWNKSKTYSTDIDIDKYLAESELEGEVTDSEVTYGGACCDSKYGDSGSVHVYQTNTMNGAFGGASGINVAGQNVGNNSLVQQTASTNAALVGK</sequence>
<keyword evidence="3" id="KW-1185">Reference proteome</keyword>
<dbReference type="RefSeq" id="WP_107283272.1">
    <property type="nucleotide sequence ID" value="NZ_PYMC01000006.1"/>
</dbReference>
<proteinExistence type="predicted"/>
<dbReference type="OrthoDB" id="5815307at2"/>
<dbReference type="EMBL" id="PYMC01000006">
    <property type="protein sequence ID" value="PSW05172.1"/>
    <property type="molecule type" value="Genomic_DNA"/>
</dbReference>
<reference evidence="2 3" key="1">
    <citation type="submission" date="2018-03" db="EMBL/GenBank/DDBJ databases">
        <title>Whole genome sequencing of Histamine producing bacteria.</title>
        <authorList>
            <person name="Butler K."/>
        </authorList>
    </citation>
    <scope>NUCLEOTIDE SEQUENCE [LARGE SCALE GENOMIC DNA]</scope>
    <source>
        <strain evidence="2 3">DSM 16190</strain>
    </source>
</reference>
<evidence type="ECO:0000313" key="2">
    <source>
        <dbReference type="EMBL" id="PSW05172.1"/>
    </source>
</evidence>
<feature type="chain" id="PRO_5015420738" evidence="1">
    <location>
        <begin position="22"/>
        <end position="199"/>
    </location>
</feature>
<keyword evidence="1" id="KW-0732">Signal</keyword>
<organism evidence="2 3">
    <name type="scientific">Photobacterium lipolyticum</name>
    <dbReference type="NCBI Taxonomy" id="266810"/>
    <lineage>
        <taxon>Bacteria</taxon>
        <taxon>Pseudomonadati</taxon>
        <taxon>Pseudomonadota</taxon>
        <taxon>Gammaproteobacteria</taxon>
        <taxon>Vibrionales</taxon>
        <taxon>Vibrionaceae</taxon>
        <taxon>Photobacterium</taxon>
    </lineage>
</organism>
<evidence type="ECO:0000313" key="3">
    <source>
        <dbReference type="Proteomes" id="UP000240904"/>
    </source>
</evidence>
<dbReference type="Proteomes" id="UP000240904">
    <property type="component" value="Unassembled WGS sequence"/>
</dbReference>
<name>A0A2T3MYV4_9GAMM</name>
<feature type="signal peptide" evidence="1">
    <location>
        <begin position="1"/>
        <end position="21"/>
    </location>
</feature>
<protein>
    <submittedName>
        <fullName evidence="2">Uncharacterized protein</fullName>
    </submittedName>
</protein>
<accession>A0A2T3MYV4</accession>
<evidence type="ECO:0000256" key="1">
    <source>
        <dbReference type="SAM" id="SignalP"/>
    </source>
</evidence>
<comment type="caution">
    <text evidence="2">The sequence shown here is derived from an EMBL/GenBank/DDBJ whole genome shotgun (WGS) entry which is preliminary data.</text>
</comment>
<gene>
    <name evidence="2" type="ORF">C9I89_10315</name>
</gene>